<sequence>MSDRFEGPIEILHVEDNPGDVRLLRDAFDESSTAVTIRVATDGEAAFEELGVRNEAGPPSLPHLVLLDLDLPRTDGFEFLETVRSKPVLAHLPVLVLTDSEANEDVLESYELAANAYLTKPTDPDEYGEMVNSVVEFWFEQVMLPPPKTYQST</sequence>
<dbReference type="GO" id="GO:0000160">
    <property type="term" value="P:phosphorelay signal transduction system"/>
    <property type="evidence" value="ECO:0007669"/>
    <property type="project" value="InterPro"/>
</dbReference>
<accession>A0A5D5AR89</accession>
<dbReference type="PANTHER" id="PTHR44520:SF2">
    <property type="entry name" value="RESPONSE REGULATOR RCP1"/>
    <property type="match status" value="1"/>
</dbReference>
<dbReference type="InterPro" id="IPR001789">
    <property type="entry name" value="Sig_transdc_resp-reg_receiver"/>
</dbReference>
<evidence type="ECO:0000256" key="1">
    <source>
        <dbReference type="PROSITE-ProRule" id="PRU00169"/>
    </source>
</evidence>
<dbReference type="Gene3D" id="3.40.50.2300">
    <property type="match status" value="1"/>
</dbReference>
<comment type="caution">
    <text evidence="3">The sequence shown here is derived from an EMBL/GenBank/DDBJ whole genome shotgun (WGS) entry which is preliminary data.</text>
</comment>
<keyword evidence="1" id="KW-0597">Phosphoprotein</keyword>
<keyword evidence="4" id="KW-1185">Reference proteome</keyword>
<name>A0A5D5AR89_9EURY</name>
<dbReference type="SMART" id="SM00448">
    <property type="entry name" value="REC"/>
    <property type="match status" value="1"/>
</dbReference>
<evidence type="ECO:0000313" key="4">
    <source>
        <dbReference type="Proteomes" id="UP000324104"/>
    </source>
</evidence>
<gene>
    <name evidence="3" type="ORF">FYC77_02350</name>
</gene>
<proteinExistence type="predicted"/>
<dbReference type="EMBL" id="VTAW01000002">
    <property type="protein sequence ID" value="TYT63435.1"/>
    <property type="molecule type" value="Genomic_DNA"/>
</dbReference>
<dbReference type="PANTHER" id="PTHR44520">
    <property type="entry name" value="RESPONSE REGULATOR RCP1-RELATED"/>
    <property type="match status" value="1"/>
</dbReference>
<dbReference type="Proteomes" id="UP000324104">
    <property type="component" value="Unassembled WGS sequence"/>
</dbReference>
<protein>
    <submittedName>
        <fullName evidence="3">Response regulator</fullName>
    </submittedName>
</protein>
<organism evidence="3 4">
    <name type="scientific">Natrialba swarupiae</name>
    <dbReference type="NCBI Taxonomy" id="2448032"/>
    <lineage>
        <taxon>Archaea</taxon>
        <taxon>Methanobacteriati</taxon>
        <taxon>Methanobacteriota</taxon>
        <taxon>Stenosarchaea group</taxon>
        <taxon>Halobacteria</taxon>
        <taxon>Halobacteriales</taxon>
        <taxon>Natrialbaceae</taxon>
        <taxon>Natrialba</taxon>
    </lineage>
</organism>
<feature type="domain" description="Response regulatory" evidence="2">
    <location>
        <begin position="10"/>
        <end position="135"/>
    </location>
</feature>
<evidence type="ECO:0000313" key="3">
    <source>
        <dbReference type="EMBL" id="TYT63435.1"/>
    </source>
</evidence>
<dbReference type="CDD" id="cd17557">
    <property type="entry name" value="REC_Rcp-like"/>
    <property type="match status" value="1"/>
</dbReference>
<reference evidence="3 4" key="1">
    <citation type="submission" date="2019-08" db="EMBL/GenBank/DDBJ databases">
        <title>Archaea genome.</title>
        <authorList>
            <person name="Kajale S."/>
            <person name="Shouche Y."/>
            <person name="Deshpande N."/>
            <person name="Sharma A."/>
        </authorList>
    </citation>
    <scope>NUCLEOTIDE SEQUENCE [LARGE SCALE GENOMIC DNA]</scope>
    <source>
        <strain evidence="3 4">ESP3B_9</strain>
    </source>
</reference>
<dbReference type="Pfam" id="PF00072">
    <property type="entry name" value="Response_reg"/>
    <property type="match status" value="1"/>
</dbReference>
<dbReference type="RefSeq" id="WP_149079902.1">
    <property type="nucleotide sequence ID" value="NZ_VTAW01000002.1"/>
</dbReference>
<dbReference type="AlphaFoldDB" id="A0A5D5AR89"/>
<feature type="modified residue" description="4-aspartylphosphate" evidence="1">
    <location>
        <position position="68"/>
    </location>
</feature>
<dbReference type="PROSITE" id="PS50110">
    <property type="entry name" value="RESPONSE_REGULATORY"/>
    <property type="match status" value="1"/>
</dbReference>
<dbReference type="SUPFAM" id="SSF52172">
    <property type="entry name" value="CheY-like"/>
    <property type="match status" value="1"/>
</dbReference>
<evidence type="ECO:0000259" key="2">
    <source>
        <dbReference type="PROSITE" id="PS50110"/>
    </source>
</evidence>
<dbReference type="InterPro" id="IPR011006">
    <property type="entry name" value="CheY-like_superfamily"/>
</dbReference>
<dbReference type="InterPro" id="IPR052893">
    <property type="entry name" value="TCS_response_regulator"/>
</dbReference>